<keyword evidence="2" id="KW-0812">Transmembrane</keyword>
<protein>
    <submittedName>
        <fullName evidence="3">DUF116 domain-containing protein</fullName>
    </submittedName>
</protein>
<evidence type="ECO:0000313" key="3">
    <source>
        <dbReference type="EMBL" id="MBM3316362.1"/>
    </source>
</evidence>
<feature type="region of interest" description="Disordered" evidence="1">
    <location>
        <begin position="262"/>
        <end position="283"/>
    </location>
</feature>
<dbReference type="PANTHER" id="PTHR43801">
    <property type="entry name" value="NUCLEOTIDE-BINDING PROTEIN-RELATED"/>
    <property type="match status" value="1"/>
</dbReference>
<keyword evidence="2" id="KW-1133">Transmembrane helix</keyword>
<gene>
    <name evidence="3" type="ORF">FJY75_00775</name>
</gene>
<evidence type="ECO:0000256" key="1">
    <source>
        <dbReference type="SAM" id="MobiDB-lite"/>
    </source>
</evidence>
<dbReference type="AlphaFoldDB" id="A0A937X9K1"/>
<feature type="transmembrane region" description="Helical" evidence="2">
    <location>
        <begin position="76"/>
        <end position="100"/>
    </location>
</feature>
<feature type="compositionally biased region" description="Basic and acidic residues" evidence="1">
    <location>
        <begin position="272"/>
        <end position="283"/>
    </location>
</feature>
<evidence type="ECO:0000313" key="4">
    <source>
        <dbReference type="Proteomes" id="UP000748308"/>
    </source>
</evidence>
<feature type="transmembrane region" description="Helical" evidence="2">
    <location>
        <begin position="40"/>
        <end position="64"/>
    </location>
</feature>
<comment type="caution">
    <text evidence="3">The sequence shown here is derived from an EMBL/GenBank/DDBJ whole genome shotgun (WGS) entry which is preliminary data.</text>
</comment>
<dbReference type="PANTHER" id="PTHR43801:SF1">
    <property type="entry name" value="POLYPRENYL SYNTHETASE"/>
    <property type="match status" value="1"/>
</dbReference>
<accession>A0A937X9K1</accession>
<sequence>MGAEVGSTKRAPAPRRLGDAWLGWDERRHGLASEFRDGPAIYLALHTLLSLTLAGAAWLLLWLAQPRLAAAGIDPAASRAVGLAVAALLLLPAAALWGGLLGLRFGGFAGRALLRAAIAAYPAAAVLGRRLRLSPDRLGHSFLDLANRLARRERPRGRAGLLLLAPRCLSAHSMRSLRGLAAEAGCEFAVVGGGEEARALIGELDPAGVLAVACERDLVAGVREFAGARPVLALANRRPEGPCRNSEVDAEAARERLERLRGLAGVPAPAPYREEPRDRAGGG</sequence>
<name>A0A937X9K1_UNCEI</name>
<organism evidence="3 4">
    <name type="scientific">Eiseniibacteriota bacterium</name>
    <dbReference type="NCBI Taxonomy" id="2212470"/>
    <lineage>
        <taxon>Bacteria</taxon>
        <taxon>Candidatus Eiseniibacteriota</taxon>
    </lineage>
</organism>
<keyword evidence="2" id="KW-0472">Membrane</keyword>
<dbReference type="Pfam" id="PF01976">
    <property type="entry name" value="DUF116"/>
    <property type="match status" value="1"/>
</dbReference>
<proteinExistence type="predicted"/>
<dbReference type="Proteomes" id="UP000748308">
    <property type="component" value="Unassembled WGS sequence"/>
</dbReference>
<dbReference type="InterPro" id="IPR002829">
    <property type="entry name" value="DUF116"/>
</dbReference>
<evidence type="ECO:0000256" key="2">
    <source>
        <dbReference type="SAM" id="Phobius"/>
    </source>
</evidence>
<dbReference type="EMBL" id="VGIY01000008">
    <property type="protein sequence ID" value="MBM3316362.1"/>
    <property type="molecule type" value="Genomic_DNA"/>
</dbReference>
<reference evidence="3" key="1">
    <citation type="submission" date="2019-03" db="EMBL/GenBank/DDBJ databases">
        <title>Lake Tanganyika Metagenome-Assembled Genomes (MAGs).</title>
        <authorList>
            <person name="Tran P."/>
        </authorList>
    </citation>
    <scope>NUCLEOTIDE SEQUENCE</scope>
    <source>
        <strain evidence="3">M_DeepCast_400m_m2_100</strain>
    </source>
</reference>